<organism evidence="5 6">
    <name type="scientific">Pinctada imbricata</name>
    <name type="common">Atlantic pearl-oyster</name>
    <name type="synonym">Pinctada martensii</name>
    <dbReference type="NCBI Taxonomy" id="66713"/>
    <lineage>
        <taxon>Eukaryota</taxon>
        <taxon>Metazoa</taxon>
        <taxon>Spiralia</taxon>
        <taxon>Lophotrochozoa</taxon>
        <taxon>Mollusca</taxon>
        <taxon>Bivalvia</taxon>
        <taxon>Autobranchia</taxon>
        <taxon>Pteriomorphia</taxon>
        <taxon>Pterioida</taxon>
        <taxon>Pterioidea</taxon>
        <taxon>Pteriidae</taxon>
        <taxon>Pinctada</taxon>
    </lineage>
</organism>
<feature type="domain" description="EF-hand" evidence="4">
    <location>
        <begin position="99"/>
        <end position="134"/>
    </location>
</feature>
<gene>
    <name evidence="5" type="ORF">FSP39_023387</name>
</gene>
<dbReference type="SMART" id="SM00054">
    <property type="entry name" value="EFh"/>
    <property type="match status" value="2"/>
</dbReference>
<name>A0AA88YVH3_PINIB</name>
<keyword evidence="2" id="KW-0106">Calcium</keyword>
<dbReference type="Proteomes" id="UP001186944">
    <property type="component" value="Unassembled WGS sequence"/>
</dbReference>
<dbReference type="CDD" id="cd00051">
    <property type="entry name" value="EFh"/>
    <property type="match status" value="1"/>
</dbReference>
<evidence type="ECO:0000259" key="4">
    <source>
        <dbReference type="PROSITE" id="PS50222"/>
    </source>
</evidence>
<sequence length="355" mass="40381">MLCYAGVQLYTGKKKIEIEQSQLSVDQMDEVQETFNLFDQRGDGKIAASQLGDVLRALGQNPTEIEVKKCGYANNPDARISFEVFIPILQTVSKNRDQATFEDFVEGLKMFDKDQNGFITSAELRHILTSLGDRLSDEDVDQLFQGQEDAQGNIPYEGECGMKFEDLPDTDPLLDHYMEMFIKFDNKHLEFTRRYPSLDSPAICSVCNRFFCEVKDYIRHVKDKVKNGKEDAEKHRDLLENIAIDFCSRDIGIYSKLEFMDSLRTTLVSYYEAKLDSDDSDTEIEGVAAMISYIMRKKGLSGMLSSHDMFDDSDDDSDDNMFGFDDDDMFELACQGIKPWDPEAGAALAVLNGYY</sequence>
<dbReference type="InterPro" id="IPR002048">
    <property type="entry name" value="EF_hand_dom"/>
</dbReference>
<reference evidence="5" key="1">
    <citation type="submission" date="2019-08" db="EMBL/GenBank/DDBJ databases">
        <title>The improved chromosome-level genome for the pearl oyster Pinctada fucata martensii using PacBio sequencing and Hi-C.</title>
        <authorList>
            <person name="Zheng Z."/>
        </authorList>
    </citation>
    <scope>NUCLEOTIDE SEQUENCE</scope>
    <source>
        <strain evidence="5">ZZ-2019</strain>
        <tissue evidence="5">Adductor muscle</tissue>
    </source>
</reference>
<comment type="caution">
    <text evidence="5">The sequence shown here is derived from an EMBL/GenBank/DDBJ whole genome shotgun (WGS) entry which is preliminary data.</text>
</comment>
<evidence type="ECO:0000256" key="3">
    <source>
        <dbReference type="ARBA" id="ARBA00023179"/>
    </source>
</evidence>
<evidence type="ECO:0000256" key="2">
    <source>
        <dbReference type="ARBA" id="ARBA00022837"/>
    </source>
</evidence>
<dbReference type="PANTHER" id="PTHR23048">
    <property type="entry name" value="MYOSIN LIGHT CHAIN 1, 3"/>
    <property type="match status" value="1"/>
</dbReference>
<keyword evidence="6" id="KW-1185">Reference proteome</keyword>
<dbReference type="InterPro" id="IPR011992">
    <property type="entry name" value="EF-hand-dom_pair"/>
</dbReference>
<dbReference type="FunFam" id="1.10.238.10:FF:000001">
    <property type="entry name" value="Calmodulin 1"/>
    <property type="match status" value="1"/>
</dbReference>
<dbReference type="AlphaFoldDB" id="A0AA88YVH3"/>
<proteinExistence type="predicted"/>
<accession>A0AA88YVH3</accession>
<keyword evidence="3" id="KW-0514">Muscle protein</keyword>
<dbReference type="EMBL" id="VSWD01000003">
    <property type="protein sequence ID" value="KAK3106605.1"/>
    <property type="molecule type" value="Genomic_DNA"/>
</dbReference>
<evidence type="ECO:0000256" key="1">
    <source>
        <dbReference type="ARBA" id="ARBA00022737"/>
    </source>
</evidence>
<keyword evidence="1" id="KW-0677">Repeat</keyword>
<dbReference type="SUPFAM" id="SSF47473">
    <property type="entry name" value="EF-hand"/>
    <property type="match status" value="1"/>
</dbReference>
<dbReference type="Pfam" id="PF13405">
    <property type="entry name" value="EF-hand_6"/>
    <property type="match status" value="1"/>
</dbReference>
<evidence type="ECO:0000313" key="5">
    <source>
        <dbReference type="EMBL" id="KAK3106605.1"/>
    </source>
</evidence>
<dbReference type="PANTHER" id="PTHR23048:SF49">
    <property type="entry name" value="FI08416P-RELATED"/>
    <property type="match status" value="1"/>
</dbReference>
<dbReference type="PROSITE" id="PS50222">
    <property type="entry name" value="EF_HAND_2"/>
    <property type="match status" value="2"/>
</dbReference>
<dbReference type="Gene3D" id="1.10.238.10">
    <property type="entry name" value="EF-hand"/>
    <property type="match status" value="2"/>
</dbReference>
<feature type="domain" description="EF-hand" evidence="4">
    <location>
        <begin position="26"/>
        <end position="61"/>
    </location>
</feature>
<dbReference type="GO" id="GO:0005509">
    <property type="term" value="F:calcium ion binding"/>
    <property type="evidence" value="ECO:0007669"/>
    <property type="project" value="InterPro"/>
</dbReference>
<dbReference type="PROSITE" id="PS00018">
    <property type="entry name" value="EF_HAND_1"/>
    <property type="match status" value="1"/>
</dbReference>
<evidence type="ECO:0000313" key="6">
    <source>
        <dbReference type="Proteomes" id="UP001186944"/>
    </source>
</evidence>
<dbReference type="InterPro" id="IPR050230">
    <property type="entry name" value="CALM/Myosin/TropC-like"/>
</dbReference>
<protein>
    <recommendedName>
        <fullName evidence="4">EF-hand domain-containing protein</fullName>
    </recommendedName>
</protein>
<dbReference type="InterPro" id="IPR018247">
    <property type="entry name" value="EF_Hand_1_Ca_BS"/>
</dbReference>
<dbReference type="GO" id="GO:0016460">
    <property type="term" value="C:myosin II complex"/>
    <property type="evidence" value="ECO:0007669"/>
    <property type="project" value="TreeGrafter"/>
</dbReference>